<gene>
    <name evidence="1" type="ORF">JT362_04890</name>
</gene>
<keyword evidence="2" id="KW-1185">Reference proteome</keyword>
<name>A0ABT2J3M0_9PSEU</name>
<comment type="caution">
    <text evidence="1">The sequence shown here is derived from an EMBL/GenBank/DDBJ whole genome shotgun (WGS) entry which is preliminary data.</text>
</comment>
<dbReference type="RefSeq" id="WP_260189809.1">
    <property type="nucleotide sequence ID" value="NZ_JAFFZE010000006.1"/>
</dbReference>
<protein>
    <submittedName>
        <fullName evidence="1">Uncharacterized protein</fullName>
    </submittedName>
</protein>
<accession>A0ABT2J3M0</accession>
<sequence>MDEFLSYLRQVYNLANGYDSSRASKLTLGVAGLPEVQRLPVAHDLQRRGRRNHATTAKCLLLKGAGDLGGWCGDLITFYGEWVRDEPANKNGYQYAMSRIAKTNVITTFMLNDLVEDIDRHHIGMMIRGGANVATQFEYVLPAAAT</sequence>
<dbReference type="EMBL" id="JAFFZE010000006">
    <property type="protein sequence ID" value="MCT2582457.1"/>
    <property type="molecule type" value="Genomic_DNA"/>
</dbReference>
<evidence type="ECO:0000313" key="2">
    <source>
        <dbReference type="Proteomes" id="UP001156441"/>
    </source>
</evidence>
<organism evidence="1 2">
    <name type="scientific">Actinophytocola gossypii</name>
    <dbReference type="NCBI Taxonomy" id="2812003"/>
    <lineage>
        <taxon>Bacteria</taxon>
        <taxon>Bacillati</taxon>
        <taxon>Actinomycetota</taxon>
        <taxon>Actinomycetes</taxon>
        <taxon>Pseudonocardiales</taxon>
        <taxon>Pseudonocardiaceae</taxon>
    </lineage>
</organism>
<evidence type="ECO:0000313" key="1">
    <source>
        <dbReference type="EMBL" id="MCT2582457.1"/>
    </source>
</evidence>
<proteinExistence type="predicted"/>
<dbReference type="Proteomes" id="UP001156441">
    <property type="component" value="Unassembled WGS sequence"/>
</dbReference>
<reference evidence="1 2" key="1">
    <citation type="submission" date="2021-02" db="EMBL/GenBank/DDBJ databases">
        <title>Actinophytocola xerophila sp. nov., isolated from soil of cotton cropping field.</title>
        <authorList>
            <person name="Huang R."/>
            <person name="Chen X."/>
            <person name="Ge X."/>
            <person name="Liu W."/>
        </authorList>
    </citation>
    <scope>NUCLEOTIDE SEQUENCE [LARGE SCALE GENOMIC DNA]</scope>
    <source>
        <strain evidence="1 2">S1-96</strain>
    </source>
</reference>